<dbReference type="InterPro" id="IPR000182">
    <property type="entry name" value="GNAT_dom"/>
</dbReference>
<reference evidence="2 3" key="1">
    <citation type="submission" date="2019-03" db="EMBL/GenBank/DDBJ databases">
        <title>Alkanindiges illinoisensis: a potential pathogenic isolated from ascites of a gastric cancer patient with abdominal metastasis.</title>
        <authorList>
            <person name="Hu X."/>
            <person name="Yang B."/>
            <person name="Yan X."/>
            <person name="Lin L."/>
            <person name="Zhao H."/>
            <person name="Zhou F."/>
            <person name="Su B."/>
            <person name="Chen J."/>
            <person name="Rui Y."/>
            <person name="Wang Q."/>
            <person name="Zheng L."/>
        </authorList>
    </citation>
    <scope>NUCLEOTIDE SEQUENCE [LARGE SCALE GENOMIC DNA]</scope>
    <source>
        <strain evidence="2 3">NFYY 23406</strain>
    </source>
</reference>
<dbReference type="GO" id="GO:1905502">
    <property type="term" value="F:acetyl-CoA binding"/>
    <property type="evidence" value="ECO:0007669"/>
    <property type="project" value="TreeGrafter"/>
</dbReference>
<dbReference type="PANTHER" id="PTHR13538">
    <property type="entry name" value="N-ACETYLTRANSFERASE 6"/>
    <property type="match status" value="1"/>
</dbReference>
<organism evidence="2 3">
    <name type="scientific">Alkanindiges illinoisensis</name>
    <dbReference type="NCBI Taxonomy" id="197183"/>
    <lineage>
        <taxon>Bacteria</taxon>
        <taxon>Pseudomonadati</taxon>
        <taxon>Pseudomonadota</taxon>
        <taxon>Gammaproteobacteria</taxon>
        <taxon>Moraxellales</taxon>
        <taxon>Moraxellaceae</taxon>
        <taxon>Alkanindiges</taxon>
    </lineage>
</organism>
<dbReference type="InterPro" id="IPR039840">
    <property type="entry name" value="NAA80"/>
</dbReference>
<dbReference type="PANTHER" id="PTHR13538:SF4">
    <property type="entry name" value="N-ALPHA-ACETYLTRANSFERASE 80"/>
    <property type="match status" value="1"/>
</dbReference>
<evidence type="ECO:0000259" key="1">
    <source>
        <dbReference type="PROSITE" id="PS51186"/>
    </source>
</evidence>
<keyword evidence="2" id="KW-0808">Transferase</keyword>
<dbReference type="InterPro" id="IPR016181">
    <property type="entry name" value="Acyl_CoA_acyltransferase"/>
</dbReference>
<gene>
    <name evidence="2" type="ORF">E2B99_08275</name>
</gene>
<comment type="caution">
    <text evidence="2">The sequence shown here is derived from an EMBL/GenBank/DDBJ whole genome shotgun (WGS) entry which is preliminary data.</text>
</comment>
<evidence type="ECO:0000313" key="3">
    <source>
        <dbReference type="Proteomes" id="UP000297834"/>
    </source>
</evidence>
<dbReference type="Proteomes" id="UP000297834">
    <property type="component" value="Unassembled WGS sequence"/>
</dbReference>
<dbReference type="OrthoDB" id="9796171at2"/>
<protein>
    <submittedName>
        <fullName evidence="2">N-acetyltransferase</fullName>
    </submittedName>
</protein>
<accession>A0A4Y7XC51</accession>
<dbReference type="GO" id="GO:0005737">
    <property type="term" value="C:cytoplasm"/>
    <property type="evidence" value="ECO:0007669"/>
    <property type="project" value="TreeGrafter"/>
</dbReference>
<feature type="domain" description="N-acetyltransferase" evidence="1">
    <location>
        <begin position="8"/>
        <end position="157"/>
    </location>
</feature>
<dbReference type="PROSITE" id="PS51186">
    <property type="entry name" value="GNAT"/>
    <property type="match status" value="1"/>
</dbReference>
<sequence>MKPMLQITDLRHYPQHIPLLAQWHHAEWSYLHPDFSVSLLEQEMQNYRHPGFIPSMFIMLDQQQLVGSSSIVAHDLASRPQLSPWLANVYVHRNYRGQGIGRQLVHYAMQQAKIAGIKRLYLFTADQQAFYHSMRWQFFDHETIQGTQQTIMCLDLN</sequence>
<dbReference type="Pfam" id="PF00583">
    <property type="entry name" value="Acetyltransf_1"/>
    <property type="match status" value="1"/>
</dbReference>
<dbReference type="SUPFAM" id="SSF55729">
    <property type="entry name" value="Acyl-CoA N-acyltransferases (Nat)"/>
    <property type="match status" value="1"/>
</dbReference>
<evidence type="ECO:0000313" key="2">
    <source>
        <dbReference type="EMBL" id="TEU26429.1"/>
    </source>
</evidence>
<dbReference type="CDD" id="cd04301">
    <property type="entry name" value="NAT_SF"/>
    <property type="match status" value="1"/>
</dbReference>
<proteinExistence type="predicted"/>
<name>A0A4Y7XC51_9GAMM</name>
<dbReference type="AlphaFoldDB" id="A0A4Y7XC51"/>
<keyword evidence="3" id="KW-1185">Reference proteome</keyword>
<dbReference type="STRING" id="1120977.GCA_000619845_03094"/>
<dbReference type="EMBL" id="SNTY01000028">
    <property type="protein sequence ID" value="TEU26429.1"/>
    <property type="molecule type" value="Genomic_DNA"/>
</dbReference>
<dbReference type="Gene3D" id="3.40.630.30">
    <property type="match status" value="1"/>
</dbReference>
<dbReference type="GO" id="GO:0008080">
    <property type="term" value="F:N-acetyltransferase activity"/>
    <property type="evidence" value="ECO:0007669"/>
    <property type="project" value="InterPro"/>
</dbReference>